<dbReference type="Proteomes" id="UP000247536">
    <property type="component" value="Unassembled WGS sequence"/>
</dbReference>
<keyword evidence="4 7" id="KW-0812">Transmembrane</keyword>
<feature type="transmembrane region" description="Helical" evidence="7">
    <location>
        <begin position="490"/>
        <end position="512"/>
    </location>
</feature>
<feature type="transmembrane region" description="Helical" evidence="7">
    <location>
        <begin position="601"/>
        <end position="628"/>
    </location>
</feature>
<reference evidence="9 10" key="1">
    <citation type="submission" date="2018-06" db="EMBL/GenBank/DDBJ databases">
        <title>Rhizobium wuzhouense sp. nov., isolated from roots of Oryza officinalis.</title>
        <authorList>
            <person name="Yuan T."/>
        </authorList>
    </citation>
    <scope>NUCLEOTIDE SEQUENCE [LARGE SCALE GENOMIC DNA]</scope>
    <source>
        <strain evidence="9 10">W44</strain>
    </source>
</reference>
<comment type="similarity">
    <text evidence="7">Belongs to the binding-protein-dependent transport system permease family.</text>
</comment>
<evidence type="ECO:0000256" key="2">
    <source>
        <dbReference type="ARBA" id="ARBA00022448"/>
    </source>
</evidence>
<proteinExistence type="inferred from homology"/>
<dbReference type="SUPFAM" id="SSF161098">
    <property type="entry name" value="MetI-like"/>
    <property type="match status" value="2"/>
</dbReference>
<dbReference type="Gene3D" id="1.10.3720.10">
    <property type="entry name" value="MetI-like"/>
    <property type="match status" value="2"/>
</dbReference>
<dbReference type="PANTHER" id="PTHR47737">
    <property type="entry name" value="GLYCINE BETAINE/PROLINE BETAINE TRANSPORT SYSTEM PERMEASE PROTEIN PROW"/>
    <property type="match status" value="1"/>
</dbReference>
<evidence type="ECO:0000313" key="10">
    <source>
        <dbReference type="Proteomes" id="UP000247536"/>
    </source>
</evidence>
<dbReference type="InterPro" id="IPR000515">
    <property type="entry name" value="MetI-like"/>
</dbReference>
<feature type="transmembrane region" description="Helical" evidence="7">
    <location>
        <begin position="524"/>
        <end position="544"/>
    </location>
</feature>
<protein>
    <recommendedName>
        <fullName evidence="8">ABC transmembrane type-1 domain-containing protein</fullName>
    </recommendedName>
</protein>
<dbReference type="RefSeq" id="WP_110792398.1">
    <property type="nucleotide sequence ID" value="NZ_QJRY01000005.1"/>
</dbReference>
<comment type="caution">
    <text evidence="9">The sequence shown here is derived from an EMBL/GenBank/DDBJ whole genome shotgun (WGS) entry which is preliminary data.</text>
</comment>
<comment type="subcellular location">
    <subcellularLocation>
        <location evidence="1 7">Cell membrane</location>
        <topology evidence="1 7">Multi-pass membrane protein</topology>
    </subcellularLocation>
</comment>
<feature type="transmembrane region" description="Helical" evidence="7">
    <location>
        <begin position="439"/>
        <end position="460"/>
    </location>
</feature>
<feature type="transmembrane region" description="Helical" evidence="7">
    <location>
        <begin position="333"/>
        <end position="353"/>
    </location>
</feature>
<sequence>MDRREFRDLVVMAALMAGSEGTAASAAGALRVNGTKVLLWAALAVVLIGYFARGALPESLYVWPDAYRIPLQATANEWLDQLLRRTVIFDQPLRMWTRSFGEVLGVPMRFIQSALANGWNYTDASGARATIPPMPWLVVTAFFAAAAWLAAGYRLAIFTLATFAYFAVFGLWNEAMLTLASVSVTIALGVVIGLLAGIALWRWPRLEAVLNPIFDIMQTIPPFSYLVPVLVLFGFGPVAALVATMIFALPPMAKATAYALRRVPVSVMELADMTGANFWQQQRKILISTARTDILLGLNQLVMMSLAMVILASMIGAGGLGGEVLKALQSLRFGRGLEAGIAITLMAIHLYSFGHAIATRRPSHQDGQEKRKRTIVFGSVVLLAVVLALLVPAFRQFPAAWTVSSSDIWSKAIVWLNGHWGWFFEAFRATTTFWILRPLLGVMQGIGWFPAALGIGILCLALGRPQIALLSVVIILAISAIGYWEPAIITLHLVFAGTLLSLLVGVPVGMWASSSRRVYKFTDAIVTTLQTLPSFVYLIPIVMLLGPGDVSGVLAIAIYSMATTIRYVSHALKEVDKGVLEAADMFGASYWQTFMKVRLPLAWPGLLLALNQTLMMAVGMVVITSLIGTRGLELETIEAIAKVQAGRSLVAGLAICALAILIDRIMNAAAESCSPEKSRKAKVA</sequence>
<feature type="domain" description="ABC transmembrane type-1" evidence="8">
    <location>
        <begin position="487"/>
        <end position="666"/>
    </location>
</feature>
<dbReference type="CDD" id="cd06261">
    <property type="entry name" value="TM_PBP2"/>
    <property type="match status" value="2"/>
</dbReference>
<keyword evidence="3" id="KW-1003">Cell membrane</keyword>
<evidence type="ECO:0000256" key="7">
    <source>
        <dbReference type="RuleBase" id="RU363032"/>
    </source>
</evidence>
<evidence type="ECO:0000256" key="6">
    <source>
        <dbReference type="ARBA" id="ARBA00023136"/>
    </source>
</evidence>
<evidence type="ECO:0000259" key="8">
    <source>
        <dbReference type="PROSITE" id="PS50928"/>
    </source>
</evidence>
<organism evidence="9 10">
    <name type="scientific">Rhizobium wuzhouense</name>
    <dbReference type="NCBI Taxonomy" id="1986026"/>
    <lineage>
        <taxon>Bacteria</taxon>
        <taxon>Pseudomonadati</taxon>
        <taxon>Pseudomonadota</taxon>
        <taxon>Alphaproteobacteria</taxon>
        <taxon>Hyphomicrobiales</taxon>
        <taxon>Rhizobiaceae</taxon>
        <taxon>Rhizobium/Agrobacterium group</taxon>
        <taxon>Rhizobium</taxon>
    </lineage>
</organism>
<feature type="transmembrane region" description="Helical" evidence="7">
    <location>
        <begin position="179"/>
        <end position="203"/>
    </location>
</feature>
<keyword evidence="5 7" id="KW-1133">Transmembrane helix</keyword>
<feature type="transmembrane region" description="Helical" evidence="7">
    <location>
        <begin position="223"/>
        <end position="249"/>
    </location>
</feature>
<feature type="domain" description="ABC transmembrane type-1" evidence="8">
    <location>
        <begin position="171"/>
        <end position="354"/>
    </location>
</feature>
<feature type="transmembrane region" description="Helical" evidence="7">
    <location>
        <begin position="374"/>
        <end position="394"/>
    </location>
</feature>
<keyword evidence="2 7" id="KW-0813">Transport</keyword>
<evidence type="ECO:0000313" key="9">
    <source>
        <dbReference type="EMBL" id="PYB72397.1"/>
    </source>
</evidence>
<feature type="transmembrane region" description="Helical" evidence="7">
    <location>
        <begin position="648"/>
        <end position="670"/>
    </location>
</feature>
<feature type="transmembrane region" description="Helical" evidence="7">
    <location>
        <begin position="37"/>
        <end position="56"/>
    </location>
</feature>
<keyword evidence="10" id="KW-1185">Reference proteome</keyword>
<evidence type="ECO:0000256" key="3">
    <source>
        <dbReference type="ARBA" id="ARBA00022475"/>
    </source>
</evidence>
<evidence type="ECO:0000256" key="1">
    <source>
        <dbReference type="ARBA" id="ARBA00004651"/>
    </source>
</evidence>
<dbReference type="EMBL" id="QJRY01000005">
    <property type="protein sequence ID" value="PYB72397.1"/>
    <property type="molecule type" value="Genomic_DNA"/>
</dbReference>
<feature type="transmembrane region" description="Helical" evidence="7">
    <location>
        <begin position="467"/>
        <end position="484"/>
    </location>
</feature>
<keyword evidence="6 7" id="KW-0472">Membrane</keyword>
<accession>A0ABX5NQ69</accession>
<feature type="transmembrane region" description="Helical" evidence="7">
    <location>
        <begin position="550"/>
        <end position="568"/>
    </location>
</feature>
<dbReference type="PANTHER" id="PTHR47737:SF1">
    <property type="entry name" value="GLYCINE BETAINE_PROLINE BETAINE TRANSPORT SYSTEM PERMEASE PROTEIN PROW"/>
    <property type="match status" value="1"/>
</dbReference>
<dbReference type="Pfam" id="PF00528">
    <property type="entry name" value="BPD_transp_1"/>
    <property type="match status" value="2"/>
</dbReference>
<feature type="transmembrane region" description="Helical" evidence="7">
    <location>
        <begin position="155"/>
        <end position="172"/>
    </location>
</feature>
<dbReference type="InterPro" id="IPR035906">
    <property type="entry name" value="MetI-like_sf"/>
</dbReference>
<dbReference type="PROSITE" id="PS50928">
    <property type="entry name" value="ABC_TM1"/>
    <property type="match status" value="2"/>
</dbReference>
<name>A0ABX5NQ69_9HYPH</name>
<feature type="transmembrane region" description="Helical" evidence="7">
    <location>
        <begin position="301"/>
        <end position="321"/>
    </location>
</feature>
<gene>
    <name evidence="9" type="ORF">DMY87_14780</name>
</gene>
<evidence type="ECO:0000256" key="4">
    <source>
        <dbReference type="ARBA" id="ARBA00022692"/>
    </source>
</evidence>
<evidence type="ECO:0000256" key="5">
    <source>
        <dbReference type="ARBA" id="ARBA00022989"/>
    </source>
</evidence>